<protein>
    <recommendedName>
        <fullName evidence="3">Hyalin</fullName>
    </recommendedName>
</protein>
<dbReference type="EMBL" id="JABFJW010000257">
    <property type="protein sequence ID" value="NOK12750.1"/>
    <property type="molecule type" value="Genomic_DNA"/>
</dbReference>
<dbReference type="InterPro" id="IPR030916">
    <property type="entry name" value="ELWxxDGT_rpt"/>
</dbReference>
<proteinExistence type="predicted"/>
<dbReference type="NCBIfam" id="TIGR04534">
    <property type="entry name" value="ELWxxDGT_rpt"/>
    <property type="match status" value="1"/>
</dbReference>
<name>A0A7Y4JX17_9BACT</name>
<comment type="caution">
    <text evidence="1">The sequence shown here is derived from an EMBL/GenBank/DDBJ whole genome shotgun (WGS) entry which is preliminary data.</text>
</comment>
<gene>
    <name evidence="1" type="ORF">HNS30_27260</name>
</gene>
<accession>A0A7Y4JX17</accession>
<organism evidence="1 2">
    <name type="scientific">Corallococcus exercitus</name>
    <dbReference type="NCBI Taxonomy" id="2316736"/>
    <lineage>
        <taxon>Bacteria</taxon>
        <taxon>Pseudomonadati</taxon>
        <taxon>Myxococcota</taxon>
        <taxon>Myxococcia</taxon>
        <taxon>Myxococcales</taxon>
        <taxon>Cystobacterineae</taxon>
        <taxon>Myxococcaceae</taxon>
        <taxon>Corallococcus</taxon>
    </lineage>
</organism>
<evidence type="ECO:0000313" key="2">
    <source>
        <dbReference type="Proteomes" id="UP000528460"/>
    </source>
</evidence>
<sequence length="490" mass="51529">MGLRFAYVLAALGLWGCGGMQDPESPAVEEREVQAQACTPALAATKVKDILPPDAPLPSPFRPIPTGLTNVQGTLYFSADPYQGPAALWRSDGTPAGTVPFKVFPVEGLTFREFGSFTAVGSRLFFTMNDPVVGAELWVTDGTAAGTRLVKDITPGRESSALSYLTSLGGALSFFRTTASGMELWRSNGTDAGTYRVFVFGPEESMASPTLRTHGALLFFLQDAVHGTRLWRTDGTGAGTRVVKRLDAGQPPVTAARSSYTGLGLFTLLDEGNNTEVWRTDGTAAGTVRLDTFGKGVQLLGSTGPYVVVAARTADNEHLKLYRLRLAGDGKATVTTLPNPFEGQPSIEPYVQDSQESGGKVYFSEGISSPGPAARQVSLWVTDGTAGGTRQLSLRLTTSDIRSSPLFDTGAGTLLFSSGDGDMGILPQVTNGTAAGTGTVTTSSPGGGGNPEEFTRVGDTIFFRGYSGVHGDALWSVPVNVTCTPLSARR</sequence>
<evidence type="ECO:0008006" key="3">
    <source>
        <dbReference type="Google" id="ProtNLM"/>
    </source>
</evidence>
<reference evidence="1 2" key="1">
    <citation type="submission" date="2020-05" db="EMBL/GenBank/DDBJ databases">
        <authorList>
            <person name="Whitworth D."/>
        </authorList>
    </citation>
    <scope>NUCLEOTIDE SEQUENCE [LARGE SCALE GENOMIC DNA]</scope>
    <source>
        <strain evidence="1 2">CA046A</strain>
    </source>
</reference>
<evidence type="ECO:0000313" key="1">
    <source>
        <dbReference type="EMBL" id="NOK12750.1"/>
    </source>
</evidence>
<dbReference type="RefSeq" id="WP_171419699.1">
    <property type="nucleotide sequence ID" value="NZ_JABFJW010000257.1"/>
</dbReference>
<dbReference type="AlphaFoldDB" id="A0A7Y4JX17"/>
<dbReference type="Proteomes" id="UP000528460">
    <property type="component" value="Unassembled WGS sequence"/>
</dbReference>